<comment type="caution">
    <text evidence="2">The sequence shown here is derived from an EMBL/GenBank/DDBJ whole genome shotgun (WGS) entry which is preliminary data.</text>
</comment>
<evidence type="ECO:0000256" key="1">
    <source>
        <dbReference type="SAM" id="MobiDB-lite"/>
    </source>
</evidence>
<evidence type="ECO:0000313" key="2">
    <source>
        <dbReference type="EMBL" id="KAK9750365.1"/>
    </source>
</evidence>
<dbReference type="Proteomes" id="UP001443914">
    <property type="component" value="Unassembled WGS sequence"/>
</dbReference>
<sequence>MKNSASQNKAMYPTESNCETVESSEESGWTQYIDGFSEYNRNIMDDEEMASSEITASMVSDAGSNPEWKQKLLNGLPKFSKKLNFKMKRTQEISEDDSLEDTASSPVNSPKITMNFKSMTLNSRQTSDDHGNYMVEGDIILKSHTKCNYSNREQEARINLEFTELKKKGLCLVPIDMVLNNLH</sequence>
<accession>A0AAW1MNS1</accession>
<feature type="region of interest" description="Disordered" evidence="1">
    <location>
        <begin position="1"/>
        <end position="29"/>
    </location>
</feature>
<dbReference type="EMBL" id="JBDFQZ010000002">
    <property type="protein sequence ID" value="KAK9750365.1"/>
    <property type="molecule type" value="Genomic_DNA"/>
</dbReference>
<evidence type="ECO:0000313" key="3">
    <source>
        <dbReference type="Proteomes" id="UP001443914"/>
    </source>
</evidence>
<protein>
    <submittedName>
        <fullName evidence="2">Uncharacterized protein</fullName>
    </submittedName>
</protein>
<reference evidence="2" key="1">
    <citation type="submission" date="2024-03" db="EMBL/GenBank/DDBJ databases">
        <title>WGS assembly of Saponaria officinalis var. Norfolk2.</title>
        <authorList>
            <person name="Jenkins J."/>
            <person name="Shu S."/>
            <person name="Grimwood J."/>
            <person name="Barry K."/>
            <person name="Goodstein D."/>
            <person name="Schmutz J."/>
            <person name="Leebens-Mack J."/>
            <person name="Osbourn A."/>
        </authorList>
    </citation>
    <scope>NUCLEOTIDE SEQUENCE [LARGE SCALE GENOMIC DNA]</scope>
    <source>
        <strain evidence="2">JIC</strain>
    </source>
</reference>
<keyword evidence="3" id="KW-1185">Reference proteome</keyword>
<dbReference type="AlphaFoldDB" id="A0AAW1MNS1"/>
<dbReference type="GO" id="GO:0010089">
    <property type="term" value="P:xylem development"/>
    <property type="evidence" value="ECO:0007669"/>
    <property type="project" value="InterPro"/>
</dbReference>
<proteinExistence type="predicted"/>
<name>A0AAW1MNS1_SAPOF</name>
<dbReference type="InterPro" id="IPR039280">
    <property type="entry name" value="VUP"/>
</dbReference>
<dbReference type="PANTHER" id="PTHR33974">
    <property type="entry name" value="VASCULAR-RELATED UNKNOWN PROTEIN 1-RELATED"/>
    <property type="match status" value="1"/>
</dbReference>
<organism evidence="2 3">
    <name type="scientific">Saponaria officinalis</name>
    <name type="common">Common soapwort</name>
    <name type="synonym">Lychnis saponaria</name>
    <dbReference type="NCBI Taxonomy" id="3572"/>
    <lineage>
        <taxon>Eukaryota</taxon>
        <taxon>Viridiplantae</taxon>
        <taxon>Streptophyta</taxon>
        <taxon>Embryophyta</taxon>
        <taxon>Tracheophyta</taxon>
        <taxon>Spermatophyta</taxon>
        <taxon>Magnoliopsida</taxon>
        <taxon>eudicotyledons</taxon>
        <taxon>Gunneridae</taxon>
        <taxon>Pentapetalae</taxon>
        <taxon>Caryophyllales</taxon>
        <taxon>Caryophyllaceae</taxon>
        <taxon>Caryophylleae</taxon>
        <taxon>Saponaria</taxon>
    </lineage>
</organism>
<dbReference type="PANTHER" id="PTHR33974:SF2">
    <property type="entry name" value="VASCULAR-RELATED UNKNOWN PROTEIN 1"/>
    <property type="match status" value="1"/>
</dbReference>
<gene>
    <name evidence="2" type="ORF">RND81_02G191300</name>
</gene>